<accession>A0A327QSX1</accession>
<dbReference type="AlphaFoldDB" id="A0A327QSX1"/>
<sequence>MCEVGIEKKIKKIHSAKDFNVIKFYRFEGMSDPDDNMVLYVIETSAGDKGLLADAYGAYSGSIPKDIIDKLRIVR</sequence>
<dbReference type="EMBL" id="QLLN01000008">
    <property type="protein sequence ID" value="RAJ07480.1"/>
    <property type="molecule type" value="Genomic_DNA"/>
</dbReference>
<gene>
    <name evidence="1" type="ORF">LV92_03829</name>
</gene>
<protein>
    <recommendedName>
        <fullName evidence="3">Phosphoribosylpyrophosphate synthetase</fullName>
    </recommendedName>
</protein>
<dbReference type="Proteomes" id="UP000249696">
    <property type="component" value="Unassembled WGS sequence"/>
</dbReference>
<proteinExistence type="predicted"/>
<evidence type="ECO:0000313" key="1">
    <source>
        <dbReference type="EMBL" id="RAJ07480.1"/>
    </source>
</evidence>
<organism evidence="1 2">
    <name type="scientific">Arenibacter echinorum</name>
    <dbReference type="NCBI Taxonomy" id="440515"/>
    <lineage>
        <taxon>Bacteria</taxon>
        <taxon>Pseudomonadati</taxon>
        <taxon>Bacteroidota</taxon>
        <taxon>Flavobacteriia</taxon>
        <taxon>Flavobacteriales</taxon>
        <taxon>Flavobacteriaceae</taxon>
        <taxon>Arenibacter</taxon>
    </lineage>
</organism>
<comment type="caution">
    <text evidence="1">The sequence shown here is derived from an EMBL/GenBank/DDBJ whole genome shotgun (WGS) entry which is preliminary data.</text>
</comment>
<evidence type="ECO:0000313" key="2">
    <source>
        <dbReference type="Proteomes" id="UP000249696"/>
    </source>
</evidence>
<keyword evidence="2" id="KW-1185">Reference proteome</keyword>
<name>A0A327QSX1_9FLAO</name>
<evidence type="ECO:0008006" key="3">
    <source>
        <dbReference type="Google" id="ProtNLM"/>
    </source>
</evidence>
<reference evidence="1 2" key="1">
    <citation type="submission" date="2018-06" db="EMBL/GenBank/DDBJ databases">
        <title>Genomic Encyclopedia of Archaeal and Bacterial Type Strains, Phase II (KMG-II): from individual species to whole genera.</title>
        <authorList>
            <person name="Goeker M."/>
        </authorList>
    </citation>
    <scope>NUCLEOTIDE SEQUENCE [LARGE SCALE GENOMIC DNA]</scope>
    <source>
        <strain evidence="1 2">DSM 23522</strain>
    </source>
</reference>